<dbReference type="InterPro" id="IPR018114">
    <property type="entry name" value="TRYPSIN_HIS"/>
</dbReference>
<dbReference type="GO" id="GO:0004252">
    <property type="term" value="F:serine-type endopeptidase activity"/>
    <property type="evidence" value="ECO:0007669"/>
    <property type="project" value="InterPro"/>
</dbReference>
<dbReference type="InterPro" id="IPR001254">
    <property type="entry name" value="Trypsin_dom"/>
</dbReference>
<keyword evidence="4" id="KW-1015">Disulfide bond</keyword>
<evidence type="ECO:0000256" key="1">
    <source>
        <dbReference type="ARBA" id="ARBA00022670"/>
    </source>
</evidence>
<reference evidence="8" key="1">
    <citation type="submission" date="2011-05" db="EMBL/GenBank/DDBJ databases">
        <authorList>
            <person name="Richards S.R."/>
            <person name="Qu J."/>
            <person name="Jiang H."/>
            <person name="Jhangiani S.N."/>
            <person name="Agravi P."/>
            <person name="Goodspeed R."/>
            <person name="Gross S."/>
            <person name="Mandapat C."/>
            <person name="Jackson L."/>
            <person name="Mathew T."/>
            <person name="Pu L."/>
            <person name="Thornton R."/>
            <person name="Saada N."/>
            <person name="Wilczek-Boney K.B."/>
            <person name="Lee S."/>
            <person name="Kovar C."/>
            <person name="Wu Y."/>
            <person name="Scherer S.E."/>
            <person name="Worley K.C."/>
            <person name="Muzny D.M."/>
            <person name="Gibbs R."/>
        </authorList>
    </citation>
    <scope>NUCLEOTIDE SEQUENCE</scope>
    <source>
        <strain evidence="8">Brora</strain>
    </source>
</reference>
<dbReference type="EMBL" id="JH431870">
    <property type="status" value="NOT_ANNOTATED_CDS"/>
    <property type="molecule type" value="Genomic_DNA"/>
</dbReference>
<dbReference type="OMA" id="TTDYGFM"/>
<keyword evidence="2 5" id="KW-0378">Hydrolase</keyword>
<dbReference type="InterPro" id="IPR001314">
    <property type="entry name" value="Peptidase_S1A"/>
</dbReference>
<dbReference type="PRINTS" id="PR00722">
    <property type="entry name" value="CHYMOTRYPSIN"/>
</dbReference>
<dbReference type="PhylomeDB" id="T1J631"/>
<evidence type="ECO:0000259" key="6">
    <source>
        <dbReference type="PROSITE" id="PS50240"/>
    </source>
</evidence>
<proteinExistence type="predicted"/>
<dbReference type="AlphaFoldDB" id="T1J631"/>
<evidence type="ECO:0000256" key="5">
    <source>
        <dbReference type="RuleBase" id="RU363034"/>
    </source>
</evidence>
<name>T1J631_STRMM</name>
<dbReference type="SUPFAM" id="SSF50494">
    <property type="entry name" value="Trypsin-like serine proteases"/>
    <property type="match status" value="1"/>
</dbReference>
<feature type="domain" description="Peptidase S1" evidence="6">
    <location>
        <begin position="134"/>
        <end position="366"/>
    </location>
</feature>
<dbReference type="eggNOG" id="KOG3627">
    <property type="taxonomic scope" value="Eukaryota"/>
</dbReference>
<keyword evidence="8" id="KW-1185">Reference proteome</keyword>
<dbReference type="PROSITE" id="PS00135">
    <property type="entry name" value="TRYPSIN_SER"/>
    <property type="match status" value="1"/>
</dbReference>
<dbReference type="Proteomes" id="UP000014500">
    <property type="component" value="Unassembled WGS sequence"/>
</dbReference>
<dbReference type="FunFam" id="2.40.10.10:FF:000006">
    <property type="entry name" value="Serine proteinase stubble"/>
    <property type="match status" value="1"/>
</dbReference>
<evidence type="ECO:0000256" key="2">
    <source>
        <dbReference type="ARBA" id="ARBA00022801"/>
    </source>
</evidence>
<reference evidence="7" key="2">
    <citation type="submission" date="2015-02" db="UniProtKB">
        <authorList>
            <consortium name="EnsemblMetazoa"/>
        </authorList>
    </citation>
    <scope>IDENTIFICATION</scope>
</reference>
<organism evidence="7 8">
    <name type="scientific">Strigamia maritima</name>
    <name type="common">European centipede</name>
    <name type="synonym">Geophilus maritimus</name>
    <dbReference type="NCBI Taxonomy" id="126957"/>
    <lineage>
        <taxon>Eukaryota</taxon>
        <taxon>Metazoa</taxon>
        <taxon>Ecdysozoa</taxon>
        <taxon>Arthropoda</taxon>
        <taxon>Myriapoda</taxon>
        <taxon>Chilopoda</taxon>
        <taxon>Pleurostigmophora</taxon>
        <taxon>Geophilomorpha</taxon>
        <taxon>Linotaeniidae</taxon>
        <taxon>Strigamia</taxon>
    </lineage>
</organism>
<dbReference type="PROSITE" id="PS00134">
    <property type="entry name" value="TRYPSIN_HIS"/>
    <property type="match status" value="1"/>
</dbReference>
<dbReference type="PANTHER" id="PTHR24252:SF7">
    <property type="entry name" value="HYALIN"/>
    <property type="match status" value="1"/>
</dbReference>
<sequence length="371" mass="41409">MTTNRVQTSPNIVADEGARSAATTFGLNEPIVNCWCEHKRKPATTDYGFKFRLKSLKTTDYGFKFRLKSLKTTDYGFMFRLKSLKTTDYGFMFRLKSLKTTVFKVQDYDKPKPSPEIPDSNECHCGQANLGNRVVGGVTTEIHEYPWQAGISTHNGYLFCGGTLINNRYVITAAHCTRGRSASSLLVVLGEHDTSTDAEAKSVKVGVAAIIRHPSYDTLTNNNDIALLRLNKEIKFDYRMKPPCFTRPGFQYPGQEAVITGWGAVKQGGKVTGTLQEVSLPILPLDKCRQAYGNHLVSENMLCAGLPQGGRDSCQGDSGGPMVWEHKNRWHLIGIVSWGYGCARPHTPGVYTRVDKYLKWIDQNTRDANYC</sequence>
<dbReference type="PANTHER" id="PTHR24252">
    <property type="entry name" value="ACROSIN-RELATED"/>
    <property type="match status" value="1"/>
</dbReference>
<dbReference type="InterPro" id="IPR043504">
    <property type="entry name" value="Peptidase_S1_PA_chymotrypsin"/>
</dbReference>
<evidence type="ECO:0000256" key="4">
    <source>
        <dbReference type="ARBA" id="ARBA00023157"/>
    </source>
</evidence>
<accession>T1J631</accession>
<dbReference type="Pfam" id="PF00089">
    <property type="entry name" value="Trypsin"/>
    <property type="match status" value="1"/>
</dbReference>
<dbReference type="SMART" id="SM00020">
    <property type="entry name" value="Tryp_SPc"/>
    <property type="match status" value="1"/>
</dbReference>
<evidence type="ECO:0000256" key="3">
    <source>
        <dbReference type="ARBA" id="ARBA00022825"/>
    </source>
</evidence>
<dbReference type="HOGENOM" id="CLU_006842_0_3_1"/>
<dbReference type="GO" id="GO:0006508">
    <property type="term" value="P:proteolysis"/>
    <property type="evidence" value="ECO:0007669"/>
    <property type="project" value="UniProtKB-KW"/>
</dbReference>
<evidence type="ECO:0000313" key="7">
    <source>
        <dbReference type="EnsemblMetazoa" id="SMAR009095-PA"/>
    </source>
</evidence>
<dbReference type="EnsemblMetazoa" id="SMAR009095-RA">
    <property type="protein sequence ID" value="SMAR009095-PA"/>
    <property type="gene ID" value="SMAR009095"/>
</dbReference>
<keyword evidence="3 5" id="KW-0720">Serine protease</keyword>
<dbReference type="STRING" id="126957.T1J631"/>
<keyword evidence="1 5" id="KW-0645">Protease</keyword>
<protein>
    <recommendedName>
        <fullName evidence="6">Peptidase S1 domain-containing protein</fullName>
    </recommendedName>
</protein>
<dbReference type="InterPro" id="IPR009003">
    <property type="entry name" value="Peptidase_S1_PA"/>
</dbReference>
<dbReference type="Gene3D" id="2.40.10.10">
    <property type="entry name" value="Trypsin-like serine proteases"/>
    <property type="match status" value="1"/>
</dbReference>
<dbReference type="InterPro" id="IPR033116">
    <property type="entry name" value="TRYPSIN_SER"/>
</dbReference>
<dbReference type="CDD" id="cd00190">
    <property type="entry name" value="Tryp_SPc"/>
    <property type="match status" value="1"/>
</dbReference>
<evidence type="ECO:0000313" key="8">
    <source>
        <dbReference type="Proteomes" id="UP000014500"/>
    </source>
</evidence>
<dbReference type="PROSITE" id="PS50240">
    <property type="entry name" value="TRYPSIN_DOM"/>
    <property type="match status" value="1"/>
</dbReference>